<organism evidence="3 4">
    <name type="scientific">Rhodothalassium salexigens DSM 2132</name>
    <dbReference type="NCBI Taxonomy" id="1188247"/>
    <lineage>
        <taxon>Bacteria</taxon>
        <taxon>Pseudomonadati</taxon>
        <taxon>Pseudomonadota</taxon>
        <taxon>Alphaproteobacteria</taxon>
        <taxon>Rhodothalassiales</taxon>
        <taxon>Rhodothalassiaceae</taxon>
        <taxon>Rhodothalassium</taxon>
    </lineage>
</organism>
<gene>
    <name evidence="3" type="ORF">EV659_101318</name>
</gene>
<keyword evidence="4" id="KW-1185">Reference proteome</keyword>
<comment type="similarity">
    <text evidence="1">Belongs to the bactofilin family.</text>
</comment>
<evidence type="ECO:0000313" key="4">
    <source>
        <dbReference type="Proteomes" id="UP000295399"/>
    </source>
</evidence>
<dbReference type="EMBL" id="SLXO01000001">
    <property type="protein sequence ID" value="TCP38414.1"/>
    <property type="molecule type" value="Genomic_DNA"/>
</dbReference>
<dbReference type="PANTHER" id="PTHR35024">
    <property type="entry name" value="HYPOTHETICAL CYTOSOLIC PROTEIN"/>
    <property type="match status" value="1"/>
</dbReference>
<feature type="compositionally biased region" description="Polar residues" evidence="2">
    <location>
        <begin position="162"/>
        <end position="174"/>
    </location>
</feature>
<dbReference type="Pfam" id="PF04519">
    <property type="entry name" value="Bactofilin"/>
    <property type="match status" value="1"/>
</dbReference>
<evidence type="ECO:0000256" key="1">
    <source>
        <dbReference type="ARBA" id="ARBA00044755"/>
    </source>
</evidence>
<feature type="region of interest" description="Disordered" evidence="2">
    <location>
        <begin position="1"/>
        <end position="30"/>
    </location>
</feature>
<feature type="compositionally biased region" description="Low complexity" evidence="2">
    <location>
        <begin position="12"/>
        <end position="23"/>
    </location>
</feature>
<comment type="caution">
    <text evidence="3">The sequence shown here is derived from an EMBL/GenBank/DDBJ whole genome shotgun (WGS) entry which is preliminary data.</text>
</comment>
<name>A0A4R2PTF8_RHOSA</name>
<dbReference type="PANTHER" id="PTHR35024:SF4">
    <property type="entry name" value="POLYMER-FORMING CYTOSKELETAL PROTEIN"/>
    <property type="match status" value="1"/>
</dbReference>
<evidence type="ECO:0000256" key="2">
    <source>
        <dbReference type="SAM" id="MobiDB-lite"/>
    </source>
</evidence>
<feature type="compositionally biased region" description="Polar residues" evidence="2">
    <location>
        <begin position="138"/>
        <end position="153"/>
    </location>
</feature>
<feature type="region of interest" description="Disordered" evidence="2">
    <location>
        <begin position="132"/>
        <end position="174"/>
    </location>
</feature>
<dbReference type="Proteomes" id="UP000295399">
    <property type="component" value="Unassembled WGS sequence"/>
</dbReference>
<dbReference type="AlphaFoldDB" id="A0A4R2PTF8"/>
<accession>A0A4R2PTF8</accession>
<evidence type="ECO:0000313" key="3">
    <source>
        <dbReference type="EMBL" id="TCP38414.1"/>
    </source>
</evidence>
<dbReference type="InParanoid" id="A0A4R2PTF8"/>
<protein>
    <submittedName>
        <fullName evidence="3">Cytoskeletal protein CcmA (Bactofilin family)</fullName>
    </submittedName>
</protein>
<sequence length="174" mass="17598">MFSKSKSEKTASTMGTGSRTTRTVGGGSPSIIGADVHIQGNLTTAGELQIDGQVEGDIKCGSLTMGENGSVSGSIDADSAVIKGRIEGKVQAKQVRLEKSAHVDGDIFHETLSVEAGAQLTGKVIYASREPEAPAKLTASSDTSKKVSSTGGSNKALLDSPTADTGKSSQAAAS</sequence>
<reference evidence="3 4" key="1">
    <citation type="submission" date="2019-03" db="EMBL/GenBank/DDBJ databases">
        <title>Genomic Encyclopedia of Type Strains, Phase IV (KMG-IV): sequencing the most valuable type-strain genomes for metagenomic binning, comparative biology and taxonomic classification.</title>
        <authorList>
            <person name="Goeker M."/>
        </authorList>
    </citation>
    <scope>NUCLEOTIDE SEQUENCE [LARGE SCALE GENOMIC DNA]</scope>
    <source>
        <strain evidence="3 4">DSM 2132</strain>
    </source>
</reference>
<dbReference type="InterPro" id="IPR007607">
    <property type="entry name" value="BacA/B"/>
</dbReference>
<proteinExistence type="inferred from homology"/>